<keyword evidence="5" id="KW-1185">Reference proteome</keyword>
<dbReference type="AlphaFoldDB" id="A0A1U9KEQ5"/>
<sequence>MGVETSKRIEENTMGKDEPQDTAQVPDQNTDQTAEASRAWSSPLPDFHSLGVGHALKIRRETLGWSLPDVAAWLCIKHSYLESLEHDRADSIPAGAYALGFLRTYAAALGFPAEAMVTRFKREDRNVAKKPELTFLTPEPERTVPASAFVLAGLFVIVLAYAGWYEMGGHEPVHLETVPSVASVMPGVNSSASPSPQIATVMPDAAPSILSGNKSPALPTTQGDSAAGHVGADEFAKAVSMLPEQSAGAAPGSAGSVSPESAVPGAPPAVKELAAPEIAAIPKAAQIKATAKSWIQVKAADGKVVYDHIMEPEEAWEFPKEGAPFTLTVGNAGGVVLAVDDVMTQPLGRDGAVRRNIPVSEEAIRDGSVAGLAPKAADGATAAPVASGDDGFGEEKTPFPLPPPPVVKPRVTRPKPVPPEDKELSADDLNARQLKTMGDPR</sequence>
<dbReference type="InterPro" id="IPR010982">
    <property type="entry name" value="Lambda_DNA-bd_dom_sf"/>
</dbReference>
<feature type="compositionally biased region" description="Low complexity" evidence="1">
    <location>
        <begin position="375"/>
        <end position="386"/>
    </location>
</feature>
<proteinExistence type="predicted"/>
<feature type="domain" description="Cytoskeleton protein RodZ-like C-terminal" evidence="3">
    <location>
        <begin position="286"/>
        <end position="355"/>
    </location>
</feature>
<dbReference type="InterPro" id="IPR025194">
    <property type="entry name" value="RodZ-like_C"/>
</dbReference>
<evidence type="ECO:0000259" key="3">
    <source>
        <dbReference type="Pfam" id="PF13464"/>
    </source>
</evidence>
<feature type="transmembrane region" description="Helical" evidence="2">
    <location>
        <begin position="144"/>
        <end position="164"/>
    </location>
</feature>
<feature type="region of interest" description="Disordered" evidence="1">
    <location>
        <begin position="246"/>
        <end position="266"/>
    </location>
</feature>
<feature type="compositionally biased region" description="Basic and acidic residues" evidence="1">
    <location>
        <begin position="1"/>
        <end position="19"/>
    </location>
</feature>
<organism evidence="4 5">
    <name type="scientific">Acetobacter aceti</name>
    <dbReference type="NCBI Taxonomy" id="435"/>
    <lineage>
        <taxon>Bacteria</taxon>
        <taxon>Pseudomonadati</taxon>
        <taxon>Pseudomonadota</taxon>
        <taxon>Alphaproteobacteria</taxon>
        <taxon>Acetobacterales</taxon>
        <taxon>Acetobacteraceae</taxon>
        <taxon>Acetobacter</taxon>
        <taxon>Acetobacter subgen. Acetobacter</taxon>
    </lineage>
</organism>
<feature type="region of interest" description="Disordered" evidence="1">
    <location>
        <begin position="1"/>
        <end position="41"/>
    </location>
</feature>
<feature type="compositionally biased region" description="Low complexity" evidence="1">
    <location>
        <begin position="246"/>
        <end position="264"/>
    </location>
</feature>
<dbReference type="PANTHER" id="PTHR34475">
    <property type="match status" value="1"/>
</dbReference>
<feature type="compositionally biased region" description="Polar residues" evidence="1">
    <location>
        <begin position="21"/>
        <end position="35"/>
    </location>
</feature>
<dbReference type="KEGG" id="aace:A0U92_05290"/>
<feature type="region of interest" description="Disordered" evidence="1">
    <location>
        <begin position="375"/>
        <end position="441"/>
    </location>
</feature>
<dbReference type="InterPro" id="IPR050400">
    <property type="entry name" value="Bact_Cytoskel_RodZ"/>
</dbReference>
<evidence type="ECO:0000313" key="5">
    <source>
        <dbReference type="Proteomes" id="UP000188937"/>
    </source>
</evidence>
<dbReference type="PANTHER" id="PTHR34475:SF1">
    <property type="entry name" value="CYTOSKELETON PROTEIN RODZ"/>
    <property type="match status" value="1"/>
</dbReference>
<dbReference type="EMBL" id="CP014692">
    <property type="protein sequence ID" value="AQS84285.1"/>
    <property type="molecule type" value="Genomic_DNA"/>
</dbReference>
<evidence type="ECO:0000313" key="4">
    <source>
        <dbReference type="EMBL" id="AQS84285.1"/>
    </source>
</evidence>
<gene>
    <name evidence="4" type="ORF">A0U92_05290</name>
</gene>
<keyword evidence="2" id="KW-0472">Membrane</keyword>
<dbReference type="STRING" id="435.A0U92_05290"/>
<protein>
    <recommendedName>
        <fullName evidence="3">Cytoskeleton protein RodZ-like C-terminal domain-containing protein</fullName>
    </recommendedName>
</protein>
<name>A0A1U9KEQ5_ACEAC</name>
<evidence type="ECO:0000256" key="1">
    <source>
        <dbReference type="SAM" id="MobiDB-lite"/>
    </source>
</evidence>
<dbReference type="Proteomes" id="UP000188937">
    <property type="component" value="Chromosome"/>
</dbReference>
<evidence type="ECO:0000256" key="2">
    <source>
        <dbReference type="SAM" id="Phobius"/>
    </source>
</evidence>
<dbReference type="Gene3D" id="1.10.260.40">
    <property type="entry name" value="lambda repressor-like DNA-binding domains"/>
    <property type="match status" value="1"/>
</dbReference>
<dbReference type="GO" id="GO:0003677">
    <property type="term" value="F:DNA binding"/>
    <property type="evidence" value="ECO:0007669"/>
    <property type="project" value="InterPro"/>
</dbReference>
<keyword evidence="2" id="KW-0812">Transmembrane</keyword>
<accession>A0A1U9KEQ5</accession>
<reference evidence="4 5" key="1">
    <citation type="submission" date="2016-03" db="EMBL/GenBank/DDBJ databases">
        <title>Acetic acid bacteria sequencing.</title>
        <authorList>
            <person name="Brandt J."/>
            <person name="Jakob F."/>
            <person name="Vogel R.F."/>
        </authorList>
    </citation>
    <scope>NUCLEOTIDE SEQUENCE [LARGE SCALE GENOMIC DNA]</scope>
    <source>
        <strain evidence="4 5">TMW2.1153</strain>
    </source>
</reference>
<dbReference type="Pfam" id="PF13464">
    <property type="entry name" value="RodZ_C"/>
    <property type="match status" value="1"/>
</dbReference>
<keyword evidence="2" id="KW-1133">Transmembrane helix</keyword>
<dbReference type="OrthoDB" id="9790252at2"/>
<dbReference type="Pfam" id="PF13413">
    <property type="entry name" value="HTH_25"/>
    <property type="match status" value="1"/>
</dbReference>